<dbReference type="InterPro" id="IPR036162">
    <property type="entry name" value="Resolvase-like_N_sf"/>
</dbReference>
<evidence type="ECO:0000256" key="4">
    <source>
        <dbReference type="PIRSR" id="PIRSR606118-50"/>
    </source>
</evidence>
<evidence type="ECO:0000256" key="2">
    <source>
        <dbReference type="ARBA" id="ARBA00023125"/>
    </source>
</evidence>
<dbReference type="AlphaFoldDB" id="A0A1H9G820"/>
<evidence type="ECO:0000256" key="5">
    <source>
        <dbReference type="PROSITE-ProRule" id="PRU10137"/>
    </source>
</evidence>
<dbReference type="InterPro" id="IPR006118">
    <property type="entry name" value="Recombinase_CS"/>
</dbReference>
<keyword evidence="2" id="KW-0238">DNA-binding</keyword>
<dbReference type="RefSeq" id="WP_074643486.1">
    <property type="nucleotide sequence ID" value="NZ_FOFU01000004.1"/>
</dbReference>
<reference evidence="7 8" key="1">
    <citation type="submission" date="2016-10" db="EMBL/GenBank/DDBJ databases">
        <authorList>
            <person name="de Groot N.N."/>
        </authorList>
    </citation>
    <scope>NUCLEOTIDE SEQUENCE [LARGE SCALE GENOMIC DNA]</scope>
    <source>
        <strain evidence="7 8">B25</strain>
    </source>
</reference>
<keyword evidence="3" id="KW-0233">DNA recombination</keyword>
<organism evidence="7 8">
    <name type="scientific">Treponema bryantii</name>
    <dbReference type="NCBI Taxonomy" id="163"/>
    <lineage>
        <taxon>Bacteria</taxon>
        <taxon>Pseudomonadati</taxon>
        <taxon>Spirochaetota</taxon>
        <taxon>Spirochaetia</taxon>
        <taxon>Spirochaetales</taxon>
        <taxon>Treponemataceae</taxon>
        <taxon>Treponema</taxon>
    </lineage>
</organism>
<feature type="domain" description="Resolvase/invertase-type recombinase catalytic" evidence="6">
    <location>
        <begin position="1"/>
        <end position="142"/>
    </location>
</feature>
<dbReference type="PROSITE" id="PS51736">
    <property type="entry name" value="RECOMBINASES_3"/>
    <property type="match status" value="1"/>
</dbReference>
<keyword evidence="1" id="KW-0229">DNA integration</keyword>
<name>A0A1H9G820_9SPIR</name>
<dbReference type="GO" id="GO:0000150">
    <property type="term" value="F:DNA strand exchange activity"/>
    <property type="evidence" value="ECO:0007669"/>
    <property type="project" value="InterPro"/>
</dbReference>
<dbReference type="Pfam" id="PF00239">
    <property type="entry name" value="Resolvase"/>
    <property type="match status" value="1"/>
</dbReference>
<dbReference type="SUPFAM" id="SSF53041">
    <property type="entry name" value="Resolvase-like"/>
    <property type="match status" value="1"/>
</dbReference>
<dbReference type="PROSITE" id="PS00397">
    <property type="entry name" value="RECOMBINASES_1"/>
    <property type="match status" value="1"/>
</dbReference>
<accession>A0A1H9G820</accession>
<dbReference type="PANTHER" id="PTHR30461:SF19">
    <property type="entry name" value="SITE-SPECIFIC RECOMBINASE RESOLVASE FAMILY"/>
    <property type="match status" value="1"/>
</dbReference>
<dbReference type="Proteomes" id="UP000182360">
    <property type="component" value="Unassembled WGS sequence"/>
</dbReference>
<dbReference type="OrthoDB" id="9797501at2"/>
<sequence>MNYAYIRVSTNYQTVQNQKIAIREYAKYHRIHNIIWVAETISGTKNPEKRKLGSLLSAANEGDTIIVTELSRLGRSMMMILDVLQLLLEKNVKVIAIKEGYELGDNIQSKVLAFAFGLSAEIERTLLSERTKQGLERARKMGKQIGRRPGQKPKKYKLTGKGAYIRRQRIEGRSKLSLAKEFGVTWVTLNKFMIKNKIQ</sequence>
<dbReference type="GO" id="GO:0015074">
    <property type="term" value="P:DNA integration"/>
    <property type="evidence" value="ECO:0007669"/>
    <property type="project" value="UniProtKB-KW"/>
</dbReference>
<proteinExistence type="predicted"/>
<evidence type="ECO:0000313" key="8">
    <source>
        <dbReference type="Proteomes" id="UP000182360"/>
    </source>
</evidence>
<protein>
    <submittedName>
        <fullName evidence="7">Site-specific DNA recombinase</fullName>
    </submittedName>
</protein>
<dbReference type="PANTHER" id="PTHR30461">
    <property type="entry name" value="DNA-INVERTASE FROM LAMBDOID PROPHAGE"/>
    <property type="match status" value="1"/>
</dbReference>
<feature type="active site" description="O-(5'-phospho-DNA)-serine intermediate" evidence="4 5">
    <location>
        <position position="9"/>
    </location>
</feature>
<evidence type="ECO:0000313" key="7">
    <source>
        <dbReference type="EMBL" id="SEQ46267.1"/>
    </source>
</evidence>
<dbReference type="SMART" id="SM00857">
    <property type="entry name" value="Resolvase"/>
    <property type="match status" value="1"/>
</dbReference>
<keyword evidence="8" id="KW-1185">Reference proteome</keyword>
<gene>
    <name evidence="7" type="ORF">SAMN04487977_104316</name>
</gene>
<evidence type="ECO:0000259" key="6">
    <source>
        <dbReference type="PROSITE" id="PS51736"/>
    </source>
</evidence>
<dbReference type="EMBL" id="FOFU01000004">
    <property type="protein sequence ID" value="SEQ46267.1"/>
    <property type="molecule type" value="Genomic_DNA"/>
</dbReference>
<dbReference type="InterPro" id="IPR050639">
    <property type="entry name" value="SSR_resolvase"/>
</dbReference>
<evidence type="ECO:0000256" key="1">
    <source>
        <dbReference type="ARBA" id="ARBA00022908"/>
    </source>
</evidence>
<dbReference type="GO" id="GO:0003677">
    <property type="term" value="F:DNA binding"/>
    <property type="evidence" value="ECO:0007669"/>
    <property type="project" value="UniProtKB-KW"/>
</dbReference>
<dbReference type="CDD" id="cd03768">
    <property type="entry name" value="SR_ResInv"/>
    <property type="match status" value="1"/>
</dbReference>
<dbReference type="Gene3D" id="3.40.50.1390">
    <property type="entry name" value="Resolvase, N-terminal catalytic domain"/>
    <property type="match status" value="1"/>
</dbReference>
<evidence type="ECO:0000256" key="3">
    <source>
        <dbReference type="ARBA" id="ARBA00023172"/>
    </source>
</evidence>
<dbReference type="InterPro" id="IPR006119">
    <property type="entry name" value="Resolv_N"/>
</dbReference>